<dbReference type="InterPro" id="IPR017853">
    <property type="entry name" value="GH"/>
</dbReference>
<dbReference type="Pfam" id="PF13802">
    <property type="entry name" value="Gal_mutarotas_2"/>
    <property type="match status" value="1"/>
</dbReference>
<dbReference type="InterPro" id="IPR025887">
    <property type="entry name" value="Glyco_hydro_31_N_dom"/>
</dbReference>
<evidence type="ECO:0000256" key="2">
    <source>
        <dbReference type="ARBA" id="ARBA00004833"/>
    </source>
</evidence>
<dbReference type="AlphaFoldDB" id="A0A345W861"/>
<dbReference type="EMBL" id="MH071438">
    <property type="protein sequence ID" value="AXJ21599.1"/>
    <property type="molecule type" value="mRNA"/>
</dbReference>
<dbReference type="Gene3D" id="2.60.40.1180">
    <property type="entry name" value="Golgi alpha-mannosidase II"/>
    <property type="match status" value="2"/>
</dbReference>
<dbReference type="CDD" id="cd14752">
    <property type="entry name" value="GH31_N"/>
    <property type="match status" value="1"/>
</dbReference>
<dbReference type="FunFam" id="3.20.20.80:FF:000039">
    <property type="entry name" value="Glucosidase, alpha neutral C"/>
    <property type="match status" value="1"/>
</dbReference>
<dbReference type="GO" id="GO:0030246">
    <property type="term" value="F:carbohydrate binding"/>
    <property type="evidence" value="ECO:0007669"/>
    <property type="project" value="InterPro"/>
</dbReference>
<dbReference type="GO" id="GO:0006491">
    <property type="term" value="P:N-glycan processing"/>
    <property type="evidence" value="ECO:0007669"/>
    <property type="project" value="TreeGrafter"/>
</dbReference>
<comment type="subcellular location">
    <subcellularLocation>
        <location evidence="1">Endoplasmic reticulum</location>
    </subcellularLocation>
</comment>
<dbReference type="GO" id="GO:0005975">
    <property type="term" value="P:carbohydrate metabolic process"/>
    <property type="evidence" value="ECO:0007669"/>
    <property type="project" value="InterPro"/>
</dbReference>
<keyword evidence="7" id="KW-0325">Glycoprotein</keyword>
<accession>A0A345W861</accession>
<comment type="similarity">
    <text evidence="3 10">Belongs to the glycosyl hydrolase 31 family.</text>
</comment>
<dbReference type="CDD" id="cd06603">
    <property type="entry name" value="GH31_GANC_GANAB_alpha"/>
    <property type="match status" value="1"/>
</dbReference>
<reference evidence="15" key="1">
    <citation type="journal article" date="2017" name="BMC Genomics">
        <title>Comparative transcriptome analysis of Glyphodes pyloalis Walker (Lepidoptera: Pyralidae) reveals novel insights into heat stress tolerance in insects.</title>
        <authorList>
            <person name="Liu Y."/>
            <person name="Su H."/>
            <person name="Li R."/>
            <person name="Li X."/>
            <person name="Xu Y."/>
            <person name="Dai X."/>
            <person name="Zhou Y."/>
            <person name="Wang H."/>
        </authorList>
    </citation>
    <scope>NUCLEOTIDE SEQUENCE</scope>
</reference>
<evidence type="ECO:0000256" key="4">
    <source>
        <dbReference type="ARBA" id="ARBA00022729"/>
    </source>
</evidence>
<feature type="chain" id="PRO_5016880714" description="Glucosidase II subunit alpha" evidence="11">
    <location>
        <begin position="20"/>
        <end position="915"/>
    </location>
</feature>
<evidence type="ECO:0000256" key="8">
    <source>
        <dbReference type="ARBA" id="ARBA00023295"/>
    </source>
</evidence>
<evidence type="ECO:0000256" key="5">
    <source>
        <dbReference type="ARBA" id="ARBA00022801"/>
    </source>
</evidence>
<feature type="domain" description="Glycoside hydrolase family 31 N-terminal" evidence="13">
    <location>
        <begin position="83"/>
        <end position="282"/>
    </location>
</feature>
<evidence type="ECO:0000256" key="1">
    <source>
        <dbReference type="ARBA" id="ARBA00004240"/>
    </source>
</evidence>
<keyword evidence="5 10" id="KW-0378">Hydrolase</keyword>
<proteinExistence type="evidence at transcript level"/>
<sequence>MKPLGLLLVGLLVINQSIGVDKKKFKTCSQSGFCKRLRDFKPERSQYVADFTSAKINENYVLVDVNTVDLKSEQKAVLDKYVLKISSLADSTFRVEMQEVEPLYGRYTPMLTLDGAPKPDTLTEVSKSSDKLVLENSKGHRVEVYADPLKIEFLDLEGETAVVMNENSQLLVEVPRERKEHEVFTETFNSYHDSRPRGNEAVSLDIGFPEAYQVYGIPEHTDKLNLATTTSGDPYRLFNMDVFEYELDSRMGLYGAVPVMYAHSPKRTVGVFWHNAAETWVDVVNSADTNVVSSIVNLVTGGSGRRVDARFLSEANAIDVFVLMGDTPGDAFRQYTTLTGVAPLPPKFSLGYHQCRWNYVDENDVRGVDENFDVHDIPVDVIWLDIEYTQGKKYFTWDYSKFPRPLEMVGNLTAKGRKMVIIVDTHIKREKGYFVHEELTEKGFYITDKDGKDYEGWCWPGPSSYIDFHKPEATKYYTELYRFDRFPGTTKDVHFWNDMNEPSVFNSAEVTMPRDCRHFKESAPEGATGLDSYWENRHVHNEYGNFHLRGTYQGMLDRTDGKYRTFLLTRAVFSGTQRFAAVWTGDNMAEWSHLAASVPMCLSLGVAGISFCGADIGGFFKYPDAELMTRWYQAGAYQPFYRAHSHIETKRREPWLYDEASMKLQREALRRRYTLIDFWYTLFYEHTRDGLPVMRPLFQEFPKEEAVFTIDDQYLLGNKLLVRPVTASKARSVPVYLPGKDTGTVWYDVDTYQRHLANGYIDQPVNIAKIPVYQRGGTIIARKERVRRASSLMADDPYTLIVALDSDNTAVGTIYIDDGETFEFEKSNAYIYGKFEFNGNELSYSFIDPASTYPSRSWLERVVVVGLRAPPRAARLQQAARSDPLHMTLHEGNGVLVVRKPGATMTEPWKIQFSY</sequence>
<keyword evidence="4 11" id="KW-0732">Signal</keyword>
<evidence type="ECO:0000259" key="12">
    <source>
        <dbReference type="Pfam" id="PF01055"/>
    </source>
</evidence>
<dbReference type="Pfam" id="PF01055">
    <property type="entry name" value="Glyco_hydro_31_2nd"/>
    <property type="match status" value="1"/>
</dbReference>
<dbReference type="Gene3D" id="3.20.20.80">
    <property type="entry name" value="Glycosidases"/>
    <property type="match status" value="1"/>
</dbReference>
<dbReference type="SUPFAM" id="SSF74650">
    <property type="entry name" value="Galactose mutarotase-like"/>
    <property type="match status" value="1"/>
</dbReference>
<dbReference type="InterPro" id="IPR048395">
    <property type="entry name" value="Glyco_hydro_31_C"/>
</dbReference>
<evidence type="ECO:0000256" key="3">
    <source>
        <dbReference type="ARBA" id="ARBA00007806"/>
    </source>
</evidence>
<keyword evidence="6" id="KW-0256">Endoplasmic reticulum</keyword>
<evidence type="ECO:0000256" key="10">
    <source>
        <dbReference type="RuleBase" id="RU361185"/>
    </source>
</evidence>
<protein>
    <recommendedName>
        <fullName evidence="9">Glucosidase II subunit alpha</fullName>
    </recommendedName>
</protein>
<dbReference type="GO" id="GO:0005783">
    <property type="term" value="C:endoplasmic reticulum"/>
    <property type="evidence" value="ECO:0007669"/>
    <property type="project" value="UniProtKB-SubCell"/>
</dbReference>
<dbReference type="GO" id="GO:0090599">
    <property type="term" value="F:alpha-glucosidase activity"/>
    <property type="evidence" value="ECO:0007669"/>
    <property type="project" value="TreeGrafter"/>
</dbReference>
<evidence type="ECO:0000256" key="7">
    <source>
        <dbReference type="ARBA" id="ARBA00023180"/>
    </source>
</evidence>
<evidence type="ECO:0000259" key="14">
    <source>
        <dbReference type="Pfam" id="PF21365"/>
    </source>
</evidence>
<evidence type="ECO:0000313" key="15">
    <source>
        <dbReference type="EMBL" id="AXJ21599.1"/>
    </source>
</evidence>
<name>A0A345W861_GLYPY</name>
<reference evidence="15" key="2">
    <citation type="submission" date="2018-03" db="EMBL/GenBank/DDBJ databases">
        <authorList>
            <person name="Keele B.F."/>
        </authorList>
    </citation>
    <scope>NUCLEOTIDE SEQUENCE</scope>
</reference>
<dbReference type="PANTHER" id="PTHR22762">
    <property type="entry name" value="ALPHA-GLUCOSIDASE"/>
    <property type="match status" value="1"/>
</dbReference>
<evidence type="ECO:0000256" key="9">
    <source>
        <dbReference type="ARBA" id="ARBA00042895"/>
    </source>
</evidence>
<dbReference type="Pfam" id="PF21365">
    <property type="entry name" value="Glyco_hydro_31_3rd"/>
    <property type="match status" value="1"/>
</dbReference>
<evidence type="ECO:0000256" key="6">
    <source>
        <dbReference type="ARBA" id="ARBA00022824"/>
    </source>
</evidence>
<dbReference type="FunFam" id="2.60.40.1180:FF:000023">
    <property type="entry name" value="neutral alpha-glucosidase AB isoform X2"/>
    <property type="match status" value="1"/>
</dbReference>
<dbReference type="Gene3D" id="2.60.40.1760">
    <property type="entry name" value="glycosyl hydrolase (family 31)"/>
    <property type="match status" value="1"/>
</dbReference>
<evidence type="ECO:0000256" key="11">
    <source>
        <dbReference type="SAM" id="SignalP"/>
    </source>
</evidence>
<dbReference type="PANTHER" id="PTHR22762:SF54">
    <property type="entry name" value="BCDNA.GH04962"/>
    <property type="match status" value="1"/>
</dbReference>
<feature type="signal peptide" evidence="11">
    <location>
        <begin position="1"/>
        <end position="19"/>
    </location>
</feature>
<feature type="domain" description="Glycoside hydrolase family 31 TIM barrel" evidence="12">
    <location>
        <begin position="343"/>
        <end position="682"/>
    </location>
</feature>
<dbReference type="SUPFAM" id="SSF51011">
    <property type="entry name" value="Glycosyl hydrolase domain"/>
    <property type="match status" value="1"/>
</dbReference>
<dbReference type="InterPro" id="IPR013780">
    <property type="entry name" value="Glyco_hydro_b"/>
</dbReference>
<feature type="domain" description="Glycosyl hydrolase family 31 C-terminal" evidence="14">
    <location>
        <begin position="690"/>
        <end position="780"/>
    </location>
</feature>
<dbReference type="InterPro" id="IPR000322">
    <property type="entry name" value="Glyco_hydro_31_TIM"/>
</dbReference>
<comment type="pathway">
    <text evidence="2">Glycan metabolism; N-glycan metabolism.</text>
</comment>
<keyword evidence="8 10" id="KW-0326">Glycosidase</keyword>
<organism evidence="15">
    <name type="scientific">Glyphodes pyloalis</name>
    <name type="common">Lesser mulberry snout moth</name>
    <dbReference type="NCBI Taxonomy" id="1242752"/>
    <lineage>
        <taxon>Eukaryota</taxon>
        <taxon>Metazoa</taxon>
        <taxon>Ecdysozoa</taxon>
        <taxon>Arthropoda</taxon>
        <taxon>Hexapoda</taxon>
        <taxon>Insecta</taxon>
        <taxon>Pterygota</taxon>
        <taxon>Neoptera</taxon>
        <taxon>Endopterygota</taxon>
        <taxon>Lepidoptera</taxon>
        <taxon>Glossata</taxon>
        <taxon>Ditrysia</taxon>
        <taxon>Pyraloidea</taxon>
        <taxon>Crambidae</taxon>
        <taxon>Spilomelinae</taxon>
        <taxon>Glyphodes</taxon>
    </lineage>
</organism>
<dbReference type="InterPro" id="IPR011013">
    <property type="entry name" value="Gal_mutarotase_sf_dom"/>
</dbReference>
<dbReference type="SUPFAM" id="SSF51445">
    <property type="entry name" value="(Trans)glycosidases"/>
    <property type="match status" value="1"/>
</dbReference>
<evidence type="ECO:0000259" key="13">
    <source>
        <dbReference type="Pfam" id="PF13802"/>
    </source>
</evidence>